<reference evidence="1" key="1">
    <citation type="submission" date="2013-07" db="EMBL/GenBank/DDBJ databases">
        <authorList>
            <person name="Geib S."/>
        </authorList>
    </citation>
    <scope>NUCLEOTIDE SEQUENCE</scope>
</reference>
<protein>
    <submittedName>
        <fullName evidence="1">Uncharacterized protein</fullName>
    </submittedName>
</protein>
<dbReference type="EMBL" id="GAMC01001075">
    <property type="protein sequence ID" value="JAC05481.1"/>
    <property type="molecule type" value="mRNA"/>
</dbReference>
<reference evidence="1" key="2">
    <citation type="journal article" date="2014" name="BMC Genomics">
        <title>A genomic perspective to assessing quality of mass-reared SIT flies used in Mediterranean fruit fly (Ceratitis capitata) eradication in California.</title>
        <authorList>
            <person name="Calla B."/>
            <person name="Hall B."/>
            <person name="Hou S."/>
            <person name="Geib S.M."/>
        </authorList>
    </citation>
    <scope>NUCLEOTIDE SEQUENCE</scope>
</reference>
<organism evidence="1">
    <name type="scientific">Ceratitis capitata</name>
    <name type="common">Mediterranean fruit fly</name>
    <name type="synonym">Tephritis capitata</name>
    <dbReference type="NCBI Taxonomy" id="7213"/>
    <lineage>
        <taxon>Eukaryota</taxon>
        <taxon>Metazoa</taxon>
        <taxon>Ecdysozoa</taxon>
        <taxon>Arthropoda</taxon>
        <taxon>Hexapoda</taxon>
        <taxon>Insecta</taxon>
        <taxon>Pterygota</taxon>
        <taxon>Neoptera</taxon>
        <taxon>Endopterygota</taxon>
        <taxon>Diptera</taxon>
        <taxon>Brachycera</taxon>
        <taxon>Muscomorpha</taxon>
        <taxon>Tephritoidea</taxon>
        <taxon>Tephritidae</taxon>
        <taxon>Ceratitis</taxon>
        <taxon>Ceratitis</taxon>
    </lineage>
</organism>
<proteinExistence type="evidence at transcript level"/>
<accession>W8BW26</accession>
<dbReference type="AlphaFoldDB" id="W8BW26"/>
<feature type="non-terminal residue" evidence="1">
    <location>
        <position position="1"/>
    </location>
</feature>
<name>W8BW26_CERCA</name>
<sequence>ARTATVNSERYVQYVDSKRADMTLLCGKFRCRVISRLGEEYFPQSSWHPTLLYHICISEILPFEHLKSNLPHVMAAIAPNMLQNVIENQRKPNEVCKNTRDDQLNDVV</sequence>
<evidence type="ECO:0000313" key="1">
    <source>
        <dbReference type="EMBL" id="JAC05481.1"/>
    </source>
</evidence>